<comment type="caution">
    <text evidence="2">The sequence shown here is derived from an EMBL/GenBank/DDBJ whole genome shotgun (WGS) entry which is preliminary data.</text>
</comment>
<feature type="region of interest" description="Disordered" evidence="1">
    <location>
        <begin position="973"/>
        <end position="993"/>
    </location>
</feature>
<feature type="compositionally biased region" description="Polar residues" evidence="1">
    <location>
        <begin position="734"/>
        <end position="746"/>
    </location>
</feature>
<name>A0A0M9FZ33_LEPPY</name>
<proteinExistence type="predicted"/>
<organism evidence="2 3">
    <name type="scientific">Leptomonas pyrrhocoris</name>
    <name type="common">Firebug parasite</name>
    <dbReference type="NCBI Taxonomy" id="157538"/>
    <lineage>
        <taxon>Eukaryota</taxon>
        <taxon>Discoba</taxon>
        <taxon>Euglenozoa</taxon>
        <taxon>Kinetoplastea</taxon>
        <taxon>Metakinetoplastina</taxon>
        <taxon>Trypanosomatida</taxon>
        <taxon>Trypanosomatidae</taxon>
        <taxon>Leishmaniinae</taxon>
        <taxon>Leptomonas</taxon>
    </lineage>
</organism>
<evidence type="ECO:0000256" key="1">
    <source>
        <dbReference type="SAM" id="MobiDB-lite"/>
    </source>
</evidence>
<feature type="region of interest" description="Disordered" evidence="1">
    <location>
        <begin position="653"/>
        <end position="695"/>
    </location>
</feature>
<feature type="compositionally biased region" description="Basic and acidic residues" evidence="1">
    <location>
        <begin position="45"/>
        <end position="61"/>
    </location>
</feature>
<feature type="compositionally biased region" description="Basic and acidic residues" evidence="1">
    <location>
        <begin position="227"/>
        <end position="240"/>
    </location>
</feature>
<feature type="compositionally biased region" description="Acidic residues" evidence="1">
    <location>
        <begin position="1248"/>
        <end position="1280"/>
    </location>
</feature>
<protein>
    <submittedName>
        <fullName evidence="2">Uncharacterized protein</fullName>
    </submittedName>
</protein>
<dbReference type="RefSeq" id="XP_015657362.1">
    <property type="nucleotide sequence ID" value="XM_015804228.1"/>
</dbReference>
<feature type="compositionally biased region" description="Acidic residues" evidence="1">
    <location>
        <begin position="982"/>
        <end position="993"/>
    </location>
</feature>
<feature type="compositionally biased region" description="Polar residues" evidence="1">
    <location>
        <begin position="474"/>
        <end position="494"/>
    </location>
</feature>
<feature type="compositionally biased region" description="Low complexity" evidence="1">
    <location>
        <begin position="407"/>
        <end position="421"/>
    </location>
</feature>
<dbReference type="OrthoDB" id="267146at2759"/>
<reference evidence="2 3" key="1">
    <citation type="submission" date="2015-07" db="EMBL/GenBank/DDBJ databases">
        <title>High-quality genome of monoxenous trypanosomatid Leptomonas pyrrhocoris.</title>
        <authorList>
            <person name="Flegontov P."/>
            <person name="Butenko A."/>
            <person name="Firsov S."/>
            <person name="Vlcek C."/>
            <person name="Logacheva M.D."/>
            <person name="Field M."/>
            <person name="Filatov D."/>
            <person name="Flegontova O."/>
            <person name="Gerasimov E."/>
            <person name="Jackson A.P."/>
            <person name="Kelly S."/>
            <person name="Opperdoes F."/>
            <person name="O'Reilly A."/>
            <person name="Votypka J."/>
            <person name="Yurchenko V."/>
            <person name="Lukes J."/>
        </authorList>
    </citation>
    <scope>NUCLEOTIDE SEQUENCE [LARGE SCALE GENOMIC DNA]</scope>
    <source>
        <strain evidence="2">H10</strain>
    </source>
</reference>
<feature type="compositionally biased region" description="Low complexity" evidence="1">
    <location>
        <begin position="616"/>
        <end position="626"/>
    </location>
</feature>
<evidence type="ECO:0000313" key="3">
    <source>
        <dbReference type="Proteomes" id="UP000037923"/>
    </source>
</evidence>
<feature type="compositionally biased region" description="Low complexity" evidence="1">
    <location>
        <begin position="666"/>
        <end position="692"/>
    </location>
</feature>
<feature type="compositionally biased region" description="Low complexity" evidence="1">
    <location>
        <begin position="566"/>
        <end position="584"/>
    </location>
</feature>
<feature type="compositionally biased region" description="Polar residues" evidence="1">
    <location>
        <begin position="844"/>
        <end position="868"/>
    </location>
</feature>
<feature type="compositionally biased region" description="Polar residues" evidence="1">
    <location>
        <begin position="70"/>
        <end position="90"/>
    </location>
</feature>
<feature type="compositionally biased region" description="Basic and acidic residues" evidence="1">
    <location>
        <begin position="433"/>
        <end position="442"/>
    </location>
</feature>
<feature type="compositionally biased region" description="Low complexity" evidence="1">
    <location>
        <begin position="167"/>
        <end position="187"/>
    </location>
</feature>
<feature type="region of interest" description="Disordered" evidence="1">
    <location>
        <begin position="768"/>
        <end position="809"/>
    </location>
</feature>
<feature type="region of interest" description="Disordered" evidence="1">
    <location>
        <begin position="1"/>
        <end position="115"/>
    </location>
</feature>
<feature type="region of interest" description="Disordered" evidence="1">
    <location>
        <begin position="726"/>
        <end position="746"/>
    </location>
</feature>
<feature type="compositionally biased region" description="Low complexity" evidence="1">
    <location>
        <begin position="598"/>
        <end position="607"/>
    </location>
</feature>
<feature type="region of interest" description="Disordered" evidence="1">
    <location>
        <begin position="274"/>
        <end position="628"/>
    </location>
</feature>
<feature type="compositionally biased region" description="Low complexity" evidence="1">
    <location>
        <begin position="776"/>
        <end position="792"/>
    </location>
</feature>
<accession>A0A0M9FZ33</accession>
<feature type="compositionally biased region" description="Low complexity" evidence="1">
    <location>
        <begin position="341"/>
        <end position="372"/>
    </location>
</feature>
<feature type="region of interest" description="Disordered" evidence="1">
    <location>
        <begin position="835"/>
        <end position="882"/>
    </location>
</feature>
<dbReference type="GeneID" id="26906277"/>
<feature type="region of interest" description="Disordered" evidence="1">
    <location>
        <begin position="1241"/>
        <end position="1289"/>
    </location>
</feature>
<keyword evidence="3" id="KW-1185">Reference proteome</keyword>
<evidence type="ECO:0000313" key="2">
    <source>
        <dbReference type="EMBL" id="KPA78923.1"/>
    </source>
</evidence>
<gene>
    <name evidence="2" type="ORF">ABB37_05987</name>
</gene>
<sequence length="1289" mass="134796">MPSFFSKKKISNESVRRKHSSGSNPEATMNVQATATSFERGSPCSDDRCKQGEARSNDRHQITPRRTRQRNSLSESSGTDGSTDQPQSPSDKIFHEQPLNSLTPMPLIKGNSSASNSDAIASFTVVKGLEGETQVGRGITATADSTRRRFSSKVVLPRLTSTQSLHSATAPSESSPTFTASSAPSAAIKRSSSDVNHDSKDCAGLSPMRRYPATEPTPPSLQPLHRSSADFRRSSAETGRDGAAPGAQHLPAEVRTLTAHVTLALPLPVTSDIASPDAQKATPAAEFTSSPSATNAGSTCAPSPVFSAMESVPRRAGASSSSRLQRRRKGAADSTSGLADSAAKSNSSSGSSATTTSGTAAAKSGSPSKPSAFDAARKECQASGRGGSSHDRRRAPVAGFANIPDQSSRPPSSGAASGSLSVPLPPPMSADELAPRHCDSPHKHNRHRSGVAGEQDSVSNTPSTRRSRRSSLRMQTPHSTSSVQNMSLSASNDTPRPLTRHASTLSNGQREALKKTPSFLSRVHTPPPSELRESVQLRRVRRSSLSQELPADTPPPGSSHTKTDTSSPGDSSVLLSGLLPPSSSEGHRIAVSAKRNVTDSSATTSSPSPKPERDSAAANVASTSSSFMSVLVRPASRVPRASLTNAPDMKAGALSSTMAGEGGAAPGPASTSSAPSSVLMARPPSVRSSQQRQRQDLLQKLVSPLSISSDPPSAKKTDAPRLVGAAQAVARAGSDQTNRTGNYASASSSDAELYDYYGSFMMTAPQFDHTSPTPPTAAAAAAAEKTATKSPARAGVDAVPHPPTPSIDAKKSAFVSNSLNSEMTSFSDVLAYTPTTPGPVKTAATDTSPKSTAEQQSAALPSKVSPSSSEHKRRVRPAVRQRQVNTYVEEDDDIYQMARDVVESGSDSTDKTKGTSGYDYQLGGGSSMKDAAAVTAAAATARILSATPTENHTAAPAKRLVSQPLPAGVAVAASSAMSELTSSDEDDDEEDEEGLLEGFRPAIFDAARNRRRGSSILFYLDKEDSLSSVDIVVKPGTDGCGGAKVIILPSAEANLPSSQQQPQSDYSMLKASASGTLDGVSTKDMGSATATQQFASSTAEAVARPRVTMEPYVPLGSVGLLSTLPAPPTTNSAGNRVDTRASKSFSLLMDPYGVQPDSSSPSLPASAAAQLRKLSTSRSVSRKSVTVVPVSIFLGTTSRFAPDPQKMHRPLANTFGYTNVQRRARAAAMAAGVSLEAWESEAGIDRMDSDDDDDEEDLCGEVFTDENGDEWYWEEVEEGDDPHRGDEYV</sequence>
<feature type="compositionally biased region" description="Polar residues" evidence="1">
    <location>
        <begin position="21"/>
        <end position="39"/>
    </location>
</feature>
<dbReference type="Proteomes" id="UP000037923">
    <property type="component" value="Unassembled WGS sequence"/>
</dbReference>
<feature type="compositionally biased region" description="Polar residues" evidence="1">
    <location>
        <begin position="287"/>
        <end position="301"/>
    </location>
</feature>
<feature type="compositionally biased region" description="Basic and acidic residues" evidence="1">
    <location>
        <begin position="191"/>
        <end position="201"/>
    </location>
</feature>
<dbReference type="OMA" id="WYWEEVE"/>
<feature type="region of interest" description="Disordered" evidence="1">
    <location>
        <begin position="161"/>
        <end position="248"/>
    </location>
</feature>
<dbReference type="VEuPathDB" id="TriTrypDB:LpyrH10_12_1650"/>
<dbReference type="EMBL" id="LGTL01000012">
    <property type="protein sequence ID" value="KPA78923.1"/>
    <property type="molecule type" value="Genomic_DNA"/>
</dbReference>